<proteinExistence type="predicted"/>
<feature type="coiled-coil region" evidence="1">
    <location>
        <begin position="133"/>
        <end position="160"/>
    </location>
</feature>
<evidence type="ECO:0000256" key="1">
    <source>
        <dbReference type="SAM" id="Coils"/>
    </source>
</evidence>
<keyword evidence="1" id="KW-0175">Coiled coil</keyword>
<comment type="caution">
    <text evidence="3">The sequence shown here is derived from an EMBL/GenBank/DDBJ whole genome shotgun (WGS) entry which is preliminary data.</text>
</comment>
<dbReference type="EMBL" id="JABSTU010003886">
    <property type="protein sequence ID" value="KAH7964508.1"/>
    <property type="molecule type" value="Genomic_DNA"/>
</dbReference>
<sequence length="275" mass="30597">MWSSRPSRRCLPDTDEESVPRVCCERSRERSPMPTDMCYVRGATSNCRQVLPASIPSTLLAVNKSRSRSRGCSRSDRRAHSKKLSLTKERSHSRLRFREALKTWADRAKPSPAQQSAQVTHVPLPEQKEDPRIAFLLQENASLRTLLQQMRVEFEALRNTALAPVRSSSVELRWAERKISVEGEVVAASDLDVLRAIKDLQKTEARQAECFDLVACKVAMIESRLAPGGNSFVPVTPVSLVPSARPGTPRDQAPIDIDIPLSRQTSSSSVGSQCH</sequence>
<evidence type="ECO:0000313" key="3">
    <source>
        <dbReference type="EMBL" id="KAH7964508.1"/>
    </source>
</evidence>
<organism evidence="3 4">
    <name type="scientific">Rhipicephalus microplus</name>
    <name type="common">Cattle tick</name>
    <name type="synonym">Boophilus microplus</name>
    <dbReference type="NCBI Taxonomy" id="6941"/>
    <lineage>
        <taxon>Eukaryota</taxon>
        <taxon>Metazoa</taxon>
        <taxon>Ecdysozoa</taxon>
        <taxon>Arthropoda</taxon>
        <taxon>Chelicerata</taxon>
        <taxon>Arachnida</taxon>
        <taxon>Acari</taxon>
        <taxon>Parasitiformes</taxon>
        <taxon>Ixodida</taxon>
        <taxon>Ixodoidea</taxon>
        <taxon>Ixodidae</taxon>
        <taxon>Rhipicephalinae</taxon>
        <taxon>Rhipicephalus</taxon>
        <taxon>Boophilus</taxon>
    </lineage>
</organism>
<feature type="region of interest" description="Disordered" evidence="2">
    <location>
        <begin position="243"/>
        <end position="275"/>
    </location>
</feature>
<feature type="region of interest" description="Disordered" evidence="2">
    <location>
        <begin position="62"/>
        <end position="91"/>
    </location>
</feature>
<keyword evidence="4" id="KW-1185">Reference proteome</keyword>
<name>A0A9J6D0Q1_RHIMP</name>
<evidence type="ECO:0000256" key="2">
    <source>
        <dbReference type="SAM" id="MobiDB-lite"/>
    </source>
</evidence>
<dbReference type="AlphaFoldDB" id="A0A9J6D0Q1"/>
<reference evidence="3" key="1">
    <citation type="journal article" date="2020" name="Cell">
        <title>Large-Scale Comparative Analyses of Tick Genomes Elucidate Their Genetic Diversity and Vector Capacities.</title>
        <authorList>
            <consortium name="Tick Genome and Microbiome Consortium (TIGMIC)"/>
            <person name="Jia N."/>
            <person name="Wang J."/>
            <person name="Shi W."/>
            <person name="Du L."/>
            <person name="Sun Y."/>
            <person name="Zhan W."/>
            <person name="Jiang J.F."/>
            <person name="Wang Q."/>
            <person name="Zhang B."/>
            <person name="Ji P."/>
            <person name="Bell-Sakyi L."/>
            <person name="Cui X.M."/>
            <person name="Yuan T.T."/>
            <person name="Jiang B.G."/>
            <person name="Yang W.F."/>
            <person name="Lam T.T."/>
            <person name="Chang Q.C."/>
            <person name="Ding S.J."/>
            <person name="Wang X.J."/>
            <person name="Zhu J.G."/>
            <person name="Ruan X.D."/>
            <person name="Zhao L."/>
            <person name="Wei J.T."/>
            <person name="Ye R.Z."/>
            <person name="Que T.C."/>
            <person name="Du C.H."/>
            <person name="Zhou Y.H."/>
            <person name="Cheng J.X."/>
            <person name="Dai P.F."/>
            <person name="Guo W.B."/>
            <person name="Han X.H."/>
            <person name="Huang E.J."/>
            <person name="Li L.F."/>
            <person name="Wei W."/>
            <person name="Gao Y.C."/>
            <person name="Liu J.Z."/>
            <person name="Shao H.Z."/>
            <person name="Wang X."/>
            <person name="Wang C.C."/>
            <person name="Yang T.C."/>
            <person name="Huo Q.B."/>
            <person name="Li W."/>
            <person name="Chen H.Y."/>
            <person name="Chen S.E."/>
            <person name="Zhou L.G."/>
            <person name="Ni X.B."/>
            <person name="Tian J.H."/>
            <person name="Sheng Y."/>
            <person name="Liu T."/>
            <person name="Pan Y.S."/>
            <person name="Xia L.Y."/>
            <person name="Li J."/>
            <person name="Zhao F."/>
            <person name="Cao W.C."/>
        </authorList>
    </citation>
    <scope>NUCLEOTIDE SEQUENCE</scope>
    <source>
        <strain evidence="3">Rmic-2018</strain>
    </source>
</reference>
<protein>
    <submittedName>
        <fullName evidence="3">Uncharacterized protein</fullName>
    </submittedName>
</protein>
<feature type="compositionally biased region" description="Low complexity" evidence="2">
    <location>
        <begin position="262"/>
        <end position="275"/>
    </location>
</feature>
<accession>A0A9J6D0Q1</accession>
<gene>
    <name evidence="3" type="ORF">HPB51_027253</name>
</gene>
<reference evidence="3" key="2">
    <citation type="submission" date="2021-09" db="EMBL/GenBank/DDBJ databases">
        <authorList>
            <person name="Jia N."/>
            <person name="Wang J."/>
            <person name="Shi W."/>
            <person name="Du L."/>
            <person name="Sun Y."/>
            <person name="Zhan W."/>
            <person name="Jiang J."/>
            <person name="Wang Q."/>
            <person name="Zhang B."/>
            <person name="Ji P."/>
            <person name="Sakyi L.B."/>
            <person name="Cui X."/>
            <person name="Yuan T."/>
            <person name="Jiang B."/>
            <person name="Yang W."/>
            <person name="Lam T.T.-Y."/>
            <person name="Chang Q."/>
            <person name="Ding S."/>
            <person name="Wang X."/>
            <person name="Zhu J."/>
            <person name="Ruan X."/>
            <person name="Zhao L."/>
            <person name="Wei J."/>
            <person name="Que T."/>
            <person name="Du C."/>
            <person name="Cheng J."/>
            <person name="Dai P."/>
            <person name="Han X."/>
            <person name="Huang E."/>
            <person name="Gao Y."/>
            <person name="Liu J."/>
            <person name="Shao H."/>
            <person name="Ye R."/>
            <person name="Li L."/>
            <person name="Wei W."/>
            <person name="Wang X."/>
            <person name="Wang C."/>
            <person name="Huo Q."/>
            <person name="Li W."/>
            <person name="Guo W."/>
            <person name="Chen H."/>
            <person name="Chen S."/>
            <person name="Zhou L."/>
            <person name="Zhou L."/>
            <person name="Ni X."/>
            <person name="Tian J."/>
            <person name="Zhou Y."/>
            <person name="Sheng Y."/>
            <person name="Liu T."/>
            <person name="Pan Y."/>
            <person name="Xia L."/>
            <person name="Li J."/>
            <person name="Zhao F."/>
            <person name="Cao W."/>
        </authorList>
    </citation>
    <scope>NUCLEOTIDE SEQUENCE</scope>
    <source>
        <strain evidence="3">Rmic-2018</strain>
        <tissue evidence="3">Larvae</tissue>
    </source>
</reference>
<dbReference type="Proteomes" id="UP000821866">
    <property type="component" value="Unassembled WGS sequence"/>
</dbReference>
<evidence type="ECO:0000313" key="4">
    <source>
        <dbReference type="Proteomes" id="UP000821866"/>
    </source>
</evidence>